<proteinExistence type="predicted"/>
<organism evidence="1 2">
    <name type="scientific">Penicillium fimorum</name>
    <dbReference type="NCBI Taxonomy" id="1882269"/>
    <lineage>
        <taxon>Eukaryota</taxon>
        <taxon>Fungi</taxon>
        <taxon>Dikarya</taxon>
        <taxon>Ascomycota</taxon>
        <taxon>Pezizomycotina</taxon>
        <taxon>Eurotiomycetes</taxon>
        <taxon>Eurotiomycetidae</taxon>
        <taxon>Eurotiales</taxon>
        <taxon>Aspergillaceae</taxon>
        <taxon>Penicillium</taxon>
    </lineage>
</organism>
<evidence type="ECO:0000313" key="1">
    <source>
        <dbReference type="EMBL" id="KAJ5512066.1"/>
    </source>
</evidence>
<evidence type="ECO:0000313" key="2">
    <source>
        <dbReference type="Proteomes" id="UP001149954"/>
    </source>
</evidence>
<accession>A0A9W9XXQ2</accession>
<name>A0A9W9XXQ2_9EURO</name>
<reference evidence="1" key="2">
    <citation type="journal article" date="2023" name="IMA Fungus">
        <title>Comparative genomic study of the Penicillium genus elucidates a diverse pangenome and 15 lateral gene transfer events.</title>
        <authorList>
            <person name="Petersen C."/>
            <person name="Sorensen T."/>
            <person name="Nielsen M.R."/>
            <person name="Sondergaard T.E."/>
            <person name="Sorensen J.L."/>
            <person name="Fitzpatrick D.A."/>
            <person name="Frisvad J.C."/>
            <person name="Nielsen K.L."/>
        </authorList>
    </citation>
    <scope>NUCLEOTIDE SEQUENCE</scope>
    <source>
        <strain evidence="1">IBT 29495</strain>
    </source>
</reference>
<dbReference type="OrthoDB" id="5400577at2759"/>
<dbReference type="AlphaFoldDB" id="A0A9W9XXQ2"/>
<keyword evidence="2" id="KW-1185">Reference proteome</keyword>
<sequence>MPEDARVVKSISYAEELSFNKMLLFVQYIQMYCERDFDVIYLPKQGPVRGVCPAKNYQLPIRKLQESHRNAHNHKYVRREKSFDL</sequence>
<comment type="caution">
    <text evidence="1">The sequence shown here is derived from an EMBL/GenBank/DDBJ whole genome shotgun (WGS) entry which is preliminary data.</text>
</comment>
<reference evidence="1" key="1">
    <citation type="submission" date="2022-12" db="EMBL/GenBank/DDBJ databases">
        <authorList>
            <person name="Petersen C."/>
        </authorList>
    </citation>
    <scope>NUCLEOTIDE SEQUENCE</scope>
    <source>
        <strain evidence="1">IBT 29495</strain>
    </source>
</reference>
<dbReference type="EMBL" id="JAPWDS010000002">
    <property type="protein sequence ID" value="KAJ5512066.1"/>
    <property type="molecule type" value="Genomic_DNA"/>
</dbReference>
<dbReference type="Proteomes" id="UP001149954">
    <property type="component" value="Unassembled WGS sequence"/>
</dbReference>
<protein>
    <submittedName>
        <fullName evidence="1">Uncharacterized protein</fullName>
    </submittedName>
</protein>
<gene>
    <name evidence="1" type="ORF">N7463_001618</name>
</gene>